<dbReference type="EMBL" id="FPHK01000016">
    <property type="protein sequence ID" value="SFV55109.1"/>
    <property type="molecule type" value="Genomic_DNA"/>
</dbReference>
<protein>
    <recommendedName>
        <fullName evidence="2">Clan AA aspartic protease</fullName>
    </recommendedName>
</protein>
<dbReference type="AlphaFoldDB" id="A0A1W1BNI3"/>
<gene>
    <name evidence="1" type="ORF">MNB_SM-6-1518</name>
</gene>
<evidence type="ECO:0008006" key="2">
    <source>
        <dbReference type="Google" id="ProtNLM"/>
    </source>
</evidence>
<name>A0A1W1BNI3_9ZZZZ</name>
<accession>A0A1W1BNI3</accession>
<evidence type="ECO:0000313" key="1">
    <source>
        <dbReference type="EMBL" id="SFV55109.1"/>
    </source>
</evidence>
<proteinExistence type="predicted"/>
<organism evidence="1">
    <name type="scientific">hydrothermal vent metagenome</name>
    <dbReference type="NCBI Taxonomy" id="652676"/>
    <lineage>
        <taxon>unclassified sequences</taxon>
        <taxon>metagenomes</taxon>
        <taxon>ecological metagenomes</taxon>
    </lineage>
</organism>
<sequence>MLAKIFEALYRKVLVNIVVKRASTLVYIEMYSKKNVVDSAHATFETTKFNDQMLDFITAYTKESPYFYISILDMSALQGALPTCSKNHFAYYYDLSNCEYKCYEEKWVYYTAKTQLYEIEKVYSQIGVDFVFSPFVVMANFFKDKITGSLALYALVEERYISIGIFEDGYLLYGEHIDIEASSEMEDMLLSDDLGDDDLELDVNRGIDLENIDVNDNIAALDDFSDIEDLDSLEDIEEFDDTKDVEEELLESEDVLEEADEGNFDEDYQRFSLIQTAIAHYYKDERYESRFLENMYIADAVGVSSDLKKYLEEEMFFNVYVRKTAIDAEVCELAKKELDL</sequence>
<reference evidence="1" key="1">
    <citation type="submission" date="2016-10" db="EMBL/GenBank/DDBJ databases">
        <authorList>
            <person name="de Groot N.N."/>
        </authorList>
    </citation>
    <scope>NUCLEOTIDE SEQUENCE</scope>
</reference>